<evidence type="ECO:0000313" key="1">
    <source>
        <dbReference type="EMBL" id="KAJ8121687.1"/>
    </source>
</evidence>
<dbReference type="EMBL" id="JAPESX010000365">
    <property type="protein sequence ID" value="KAJ8121687.1"/>
    <property type="molecule type" value="Genomic_DNA"/>
</dbReference>
<comment type="caution">
    <text evidence="1">The sequence shown here is derived from an EMBL/GenBank/DDBJ whole genome shotgun (WGS) entry which is preliminary data.</text>
</comment>
<accession>A0ACC2J2H5</accession>
<sequence>MLDNPSLIYEGPDTPWLDKKPAPLILLHDGGGTTFSYHCLYPIGRTLYGIHNARLDEGGYWESGISGMARYYIELIEKVLPGGGDILLGGWSLGGLLSLEVAWQLANRPAHSTRPKFTVLGMVFIDSVYTKRLFEIRNMPDATAQPIVKTPEELKAMPLREKVDLNMTHARMMIARWDLPDWEGRETEIPPTILMRAKELVHEDGQSLVDYVREFRLLGWDLYHGACWIKQVVDIDGHHFNIFEDQYIKDITMKIAAAADDLDSQD</sequence>
<dbReference type="Proteomes" id="UP001153334">
    <property type="component" value="Unassembled WGS sequence"/>
</dbReference>
<protein>
    <submittedName>
        <fullName evidence="1">Uncharacterized protein</fullName>
    </submittedName>
</protein>
<reference evidence="1" key="1">
    <citation type="submission" date="2022-11" db="EMBL/GenBank/DDBJ databases">
        <title>Genome Sequence of Nemania bipapillata.</title>
        <authorList>
            <person name="Buettner E."/>
        </authorList>
    </citation>
    <scope>NUCLEOTIDE SEQUENCE</scope>
    <source>
        <strain evidence="1">CP14</strain>
    </source>
</reference>
<keyword evidence="2" id="KW-1185">Reference proteome</keyword>
<organism evidence="1 2">
    <name type="scientific">Nemania bipapillata</name>
    <dbReference type="NCBI Taxonomy" id="110536"/>
    <lineage>
        <taxon>Eukaryota</taxon>
        <taxon>Fungi</taxon>
        <taxon>Dikarya</taxon>
        <taxon>Ascomycota</taxon>
        <taxon>Pezizomycotina</taxon>
        <taxon>Sordariomycetes</taxon>
        <taxon>Xylariomycetidae</taxon>
        <taxon>Xylariales</taxon>
        <taxon>Xylariaceae</taxon>
        <taxon>Nemania</taxon>
    </lineage>
</organism>
<gene>
    <name evidence="1" type="ORF">ONZ43_g1924</name>
</gene>
<proteinExistence type="predicted"/>
<evidence type="ECO:0000313" key="2">
    <source>
        <dbReference type="Proteomes" id="UP001153334"/>
    </source>
</evidence>
<name>A0ACC2J2H5_9PEZI</name>